<dbReference type="STRING" id="392484.LP43_1762"/>
<protein>
    <recommendedName>
        <fullName evidence="6">Acyl-[acyl-carrier-protein]--UDP-N-acetylglucosamine O-acyltransferase</fullName>
        <shortName evidence="6">UDP-N-acetylglucosamine acyltransferase</shortName>
        <ecNumber evidence="6">2.3.1.129</ecNumber>
    </recommendedName>
</protein>
<comment type="caution">
    <text evidence="8">The sequence shown here is derived from an EMBL/GenBank/DDBJ whole genome shotgun (WGS) entry which is preliminary data.</text>
</comment>
<dbReference type="Gene3D" id="1.20.1180.10">
    <property type="entry name" value="Udp N-acetylglucosamine O-acyltransferase, C-terminal domain"/>
    <property type="match status" value="1"/>
</dbReference>
<dbReference type="EMBL" id="JRQD01000004">
    <property type="protein sequence ID" value="KGM06540.1"/>
    <property type="molecule type" value="Genomic_DNA"/>
</dbReference>
<evidence type="ECO:0000256" key="4">
    <source>
        <dbReference type="ARBA" id="ARBA00023098"/>
    </source>
</evidence>
<keyword evidence="2 6" id="KW-0441">Lipid A biosynthesis</keyword>
<dbReference type="PANTHER" id="PTHR43480">
    <property type="entry name" value="ACYL-[ACYL-CARRIER-PROTEIN]--UDP-N-ACETYLGLUCOSAMINE O-ACYLTRANSFERASE"/>
    <property type="match status" value="1"/>
</dbReference>
<comment type="catalytic activity">
    <reaction evidence="6">
        <text>a (3R)-hydroxyacyl-[ACP] + UDP-N-acetyl-alpha-D-glucosamine = a UDP-3-O-[(3R)-3-hydroxyacyl]-N-acetyl-alpha-D-glucosamine + holo-[ACP]</text>
        <dbReference type="Rhea" id="RHEA:67812"/>
        <dbReference type="Rhea" id="RHEA-COMP:9685"/>
        <dbReference type="Rhea" id="RHEA-COMP:9945"/>
        <dbReference type="ChEBI" id="CHEBI:57705"/>
        <dbReference type="ChEBI" id="CHEBI:64479"/>
        <dbReference type="ChEBI" id="CHEBI:78827"/>
        <dbReference type="ChEBI" id="CHEBI:173225"/>
        <dbReference type="EC" id="2.3.1.129"/>
    </reaction>
</comment>
<dbReference type="GO" id="GO:0016020">
    <property type="term" value="C:membrane"/>
    <property type="evidence" value="ECO:0007669"/>
    <property type="project" value="GOC"/>
</dbReference>
<comment type="pathway">
    <text evidence="6">Glycolipid biosynthesis; lipid IV(A) biosynthesis; lipid IV(A) from (3R)-3-hydroxytetradecanoyl-[acyl-carrier-protein] and UDP-N-acetyl-alpha-D-glucosamine: step 1/6.</text>
</comment>
<dbReference type="InterPro" id="IPR029098">
    <property type="entry name" value="Acetyltransf_C"/>
</dbReference>
<dbReference type="Pfam" id="PF13720">
    <property type="entry name" value="Acetyltransf_11"/>
    <property type="match status" value="1"/>
</dbReference>
<dbReference type="RefSeq" id="WP_036314313.1">
    <property type="nucleotide sequence ID" value="NZ_JRQD01000004.1"/>
</dbReference>
<comment type="function">
    <text evidence="6">Involved in the biosynthesis of lipid A, a phosphorylated glycolipid that anchors the lipopolysaccharide to the outer membrane of the cell.</text>
</comment>
<reference evidence="8 9" key="1">
    <citation type="submission" date="2014-09" db="EMBL/GenBank/DDBJ databases">
        <authorList>
            <person name="Grob C."/>
            <person name="Taubert M."/>
            <person name="Howat A.M."/>
            <person name="Burns O.J."/>
            <person name="Dixon J.L."/>
            <person name="Chen Y."/>
            <person name="Murrell J.C."/>
        </authorList>
    </citation>
    <scope>NUCLEOTIDE SEQUENCE [LARGE SCALE GENOMIC DNA]</scope>
    <source>
        <strain evidence="8">L4</strain>
    </source>
</reference>
<evidence type="ECO:0000313" key="8">
    <source>
        <dbReference type="EMBL" id="KGM06540.1"/>
    </source>
</evidence>
<dbReference type="GO" id="GO:0009245">
    <property type="term" value="P:lipid A biosynthetic process"/>
    <property type="evidence" value="ECO:0007669"/>
    <property type="project" value="UniProtKB-UniRule"/>
</dbReference>
<name>A0A0A0BF77_9GAMM</name>
<evidence type="ECO:0000256" key="6">
    <source>
        <dbReference type="HAMAP-Rule" id="MF_00387"/>
    </source>
</evidence>
<organism evidence="8 9">
    <name type="scientific">Methylophaga thiooxydans</name>
    <dbReference type="NCBI Taxonomy" id="392484"/>
    <lineage>
        <taxon>Bacteria</taxon>
        <taxon>Pseudomonadati</taxon>
        <taxon>Pseudomonadota</taxon>
        <taxon>Gammaproteobacteria</taxon>
        <taxon>Thiotrichales</taxon>
        <taxon>Piscirickettsiaceae</taxon>
        <taxon>Methylophaga</taxon>
    </lineage>
</organism>
<dbReference type="InterPro" id="IPR001451">
    <property type="entry name" value="Hexapep"/>
</dbReference>
<dbReference type="GO" id="GO:0008780">
    <property type="term" value="F:acyl-[acyl-carrier-protein]-UDP-N-acetylglucosamine O-acyltransferase activity"/>
    <property type="evidence" value="ECO:0007669"/>
    <property type="project" value="UniProtKB-UniRule"/>
</dbReference>
<keyword evidence="6" id="KW-0677">Repeat</keyword>
<dbReference type="AlphaFoldDB" id="A0A0A0BF77"/>
<dbReference type="NCBIfam" id="TIGR01852">
    <property type="entry name" value="lipid_A_lpxA"/>
    <property type="match status" value="1"/>
</dbReference>
<keyword evidence="4 6" id="KW-0443">Lipid metabolism</keyword>
<dbReference type="Pfam" id="PF00132">
    <property type="entry name" value="Hexapep"/>
    <property type="match status" value="2"/>
</dbReference>
<evidence type="ECO:0000256" key="3">
    <source>
        <dbReference type="ARBA" id="ARBA00022679"/>
    </source>
</evidence>
<keyword evidence="3 6" id="KW-0808">Transferase</keyword>
<dbReference type="InterPro" id="IPR011004">
    <property type="entry name" value="Trimer_LpxA-like_sf"/>
</dbReference>
<evidence type="ECO:0000256" key="1">
    <source>
        <dbReference type="ARBA" id="ARBA00022516"/>
    </source>
</evidence>
<dbReference type="HAMAP" id="MF_00387">
    <property type="entry name" value="LpxA"/>
    <property type="match status" value="1"/>
</dbReference>
<dbReference type="UniPathway" id="UPA00359">
    <property type="reaction ID" value="UER00477"/>
</dbReference>
<evidence type="ECO:0000256" key="2">
    <source>
        <dbReference type="ARBA" id="ARBA00022556"/>
    </source>
</evidence>
<dbReference type="NCBIfam" id="NF003657">
    <property type="entry name" value="PRK05289.1"/>
    <property type="match status" value="1"/>
</dbReference>
<dbReference type="Gene3D" id="2.160.10.10">
    <property type="entry name" value="Hexapeptide repeat proteins"/>
    <property type="match status" value="1"/>
</dbReference>
<dbReference type="EC" id="2.3.1.129" evidence="6"/>
<dbReference type="PANTHER" id="PTHR43480:SF1">
    <property type="entry name" value="ACYL-[ACYL-CARRIER-PROTEIN]--UDP-N-ACETYLGLUCOSAMINE O-ACYLTRANSFERASE, MITOCHONDRIAL-RELATED"/>
    <property type="match status" value="1"/>
</dbReference>
<proteinExistence type="inferred from homology"/>
<comment type="subunit">
    <text evidence="6">Homotrimer.</text>
</comment>
<accession>A0A0A0BF77</accession>
<keyword evidence="1 6" id="KW-0444">Lipid biosynthesis</keyword>
<gene>
    <name evidence="6" type="primary">lpxA</name>
    <name evidence="8" type="ORF">LP43_1762</name>
</gene>
<feature type="domain" description="UDP N-acetylglucosamine O-acyltransferase C-terminal" evidence="7">
    <location>
        <begin position="175"/>
        <end position="255"/>
    </location>
</feature>
<dbReference type="Proteomes" id="UP000029999">
    <property type="component" value="Unassembled WGS sequence"/>
</dbReference>
<dbReference type="InterPro" id="IPR010137">
    <property type="entry name" value="Lipid_A_LpxA"/>
</dbReference>
<evidence type="ECO:0000256" key="5">
    <source>
        <dbReference type="ARBA" id="ARBA00023315"/>
    </source>
</evidence>
<dbReference type="InterPro" id="IPR037157">
    <property type="entry name" value="Acetyltransf_C_sf"/>
</dbReference>
<dbReference type="GO" id="GO:0005737">
    <property type="term" value="C:cytoplasm"/>
    <property type="evidence" value="ECO:0007669"/>
    <property type="project" value="UniProtKB-SubCell"/>
</dbReference>
<evidence type="ECO:0000313" key="9">
    <source>
        <dbReference type="Proteomes" id="UP000029999"/>
    </source>
</evidence>
<comment type="similarity">
    <text evidence="6">Belongs to the transferase hexapeptide repeat family. LpxA subfamily.</text>
</comment>
<comment type="subcellular location">
    <subcellularLocation>
        <location evidence="6">Cytoplasm</location>
    </subcellularLocation>
</comment>
<keyword evidence="6" id="KW-0963">Cytoplasm</keyword>
<dbReference type="PIRSF" id="PIRSF000456">
    <property type="entry name" value="UDP-GlcNAc_acltr"/>
    <property type="match status" value="1"/>
</dbReference>
<evidence type="ECO:0000259" key="7">
    <source>
        <dbReference type="Pfam" id="PF13720"/>
    </source>
</evidence>
<dbReference type="SUPFAM" id="SSF51161">
    <property type="entry name" value="Trimeric LpxA-like enzymes"/>
    <property type="match status" value="1"/>
</dbReference>
<keyword evidence="5 6" id="KW-0012">Acyltransferase</keyword>
<sequence>MIHQTAIIDPTAVIADDVIIGPYTTVGADVEIGAGCEIKSHVVINGPTKIGKNNRIFQFSSIGEEPQDKKFHGEPTRLEIGDNNLIRESVTINRGTVQGGGITRIGSNNWIMAYVHIAHDCLIGNDNIFANNASLAGHVIVDDFVILGGFTLVSQFNYLGSHSFSAMGSVISRNVPPYVLVSGHMAKPVGVNVEGLRRRQFNDTQIKNIRQAYKVIYRSGFRLEEAQQRVQDIKQDTDELSVLTAFLANQEGGIIR</sequence>
<dbReference type="CDD" id="cd03351">
    <property type="entry name" value="LbH_UDP-GlcNAc_AT"/>
    <property type="match status" value="1"/>
</dbReference>